<comment type="subcellular location">
    <subcellularLocation>
        <location evidence="1">Membrane</location>
        <topology evidence="1">Multi-pass membrane protein</topology>
    </subcellularLocation>
</comment>
<dbReference type="PANTHER" id="PTHR21716:SF64">
    <property type="entry name" value="AI-2 TRANSPORT PROTEIN TQSA"/>
    <property type="match status" value="1"/>
</dbReference>
<evidence type="ECO:0000256" key="2">
    <source>
        <dbReference type="ARBA" id="ARBA00009773"/>
    </source>
</evidence>
<evidence type="ECO:0000256" key="6">
    <source>
        <dbReference type="SAM" id="Phobius"/>
    </source>
</evidence>
<feature type="transmembrane region" description="Helical" evidence="6">
    <location>
        <begin position="220"/>
        <end position="239"/>
    </location>
</feature>
<protein>
    <submittedName>
        <fullName evidence="7">AI-2E family transporter</fullName>
    </submittedName>
</protein>
<comment type="similarity">
    <text evidence="2">Belongs to the autoinducer-2 exporter (AI-2E) (TC 2.A.86) family.</text>
</comment>
<dbReference type="RefSeq" id="WP_135189106.1">
    <property type="nucleotide sequence ID" value="NZ_SPUM01000043.1"/>
</dbReference>
<dbReference type="InterPro" id="IPR002549">
    <property type="entry name" value="AI-2E-like"/>
</dbReference>
<evidence type="ECO:0000256" key="3">
    <source>
        <dbReference type="ARBA" id="ARBA00022692"/>
    </source>
</evidence>
<accession>A0A4Y9T5V0</accession>
<dbReference type="Proteomes" id="UP000297258">
    <property type="component" value="Unassembled WGS sequence"/>
</dbReference>
<dbReference type="GO" id="GO:0055085">
    <property type="term" value="P:transmembrane transport"/>
    <property type="evidence" value="ECO:0007669"/>
    <property type="project" value="TreeGrafter"/>
</dbReference>
<evidence type="ECO:0000313" key="8">
    <source>
        <dbReference type="Proteomes" id="UP000297258"/>
    </source>
</evidence>
<evidence type="ECO:0000256" key="4">
    <source>
        <dbReference type="ARBA" id="ARBA00022989"/>
    </source>
</evidence>
<dbReference type="GO" id="GO:0016020">
    <property type="term" value="C:membrane"/>
    <property type="evidence" value="ECO:0007669"/>
    <property type="project" value="UniProtKB-SubCell"/>
</dbReference>
<organism evidence="7 8">
    <name type="scientific">Massilia horti</name>
    <dbReference type="NCBI Taxonomy" id="2562153"/>
    <lineage>
        <taxon>Bacteria</taxon>
        <taxon>Pseudomonadati</taxon>
        <taxon>Pseudomonadota</taxon>
        <taxon>Betaproteobacteria</taxon>
        <taxon>Burkholderiales</taxon>
        <taxon>Oxalobacteraceae</taxon>
        <taxon>Telluria group</taxon>
        <taxon>Massilia</taxon>
    </lineage>
</organism>
<keyword evidence="5 6" id="KW-0472">Membrane</keyword>
<sequence>MPFFLTPEQKQSTFWLALWLALAGLLYLLGPVLAPFLAAAILAYALSGPVDHLCRLRIRRWAMPRALAVVLVLLVFVAAGGALALIVIPVLRKELPLLLAQIPAFLAKVDALVAPRLAQFGINIKLDGSGIRTLLTQQMATGGDELWTWVLASARVGGSALLGWIASLVLVPVALFYLLLDWHRMLALVQGAIPRRWVDPVVSMAREVNDLLAQYLRGQLLVMLVLAVYYSATLALAGFDVALPVGLLTGLLVFIPYLGFGLGLALALIAAVLQFPGLTGLIYVAVIYGAGQLIEGFFLTPRLVGERIGLNPLAVIFALLAFGQLFGFAGVLLALPASAVLMVAFRHLKHHYLRSSFYNA</sequence>
<dbReference type="PANTHER" id="PTHR21716">
    <property type="entry name" value="TRANSMEMBRANE PROTEIN"/>
    <property type="match status" value="1"/>
</dbReference>
<comment type="caution">
    <text evidence="7">The sequence shown here is derived from an EMBL/GenBank/DDBJ whole genome shotgun (WGS) entry which is preliminary data.</text>
</comment>
<keyword evidence="4 6" id="KW-1133">Transmembrane helix</keyword>
<feature type="transmembrane region" description="Helical" evidence="6">
    <location>
        <begin position="312"/>
        <end position="345"/>
    </location>
</feature>
<dbReference type="AlphaFoldDB" id="A0A4Y9T5V0"/>
<dbReference type="Pfam" id="PF01594">
    <property type="entry name" value="AI-2E_transport"/>
    <property type="match status" value="1"/>
</dbReference>
<keyword evidence="8" id="KW-1185">Reference proteome</keyword>
<feature type="transmembrane region" description="Helical" evidence="6">
    <location>
        <begin position="280"/>
        <end position="300"/>
    </location>
</feature>
<feature type="transmembrane region" description="Helical" evidence="6">
    <location>
        <begin position="66"/>
        <end position="91"/>
    </location>
</feature>
<evidence type="ECO:0000256" key="5">
    <source>
        <dbReference type="ARBA" id="ARBA00023136"/>
    </source>
</evidence>
<feature type="transmembrane region" description="Helical" evidence="6">
    <location>
        <begin position="12"/>
        <end position="30"/>
    </location>
</feature>
<reference evidence="7 8" key="1">
    <citation type="submission" date="2019-03" db="EMBL/GenBank/DDBJ databases">
        <title>Draft genome of Massilia hortus sp. nov., a novel bacterial species of the Oxalobacteraceae family.</title>
        <authorList>
            <person name="Peta V."/>
            <person name="Raths R."/>
            <person name="Bucking H."/>
        </authorList>
    </citation>
    <scope>NUCLEOTIDE SEQUENCE [LARGE SCALE GENOMIC DNA]</scope>
    <source>
        <strain evidence="7 8">ONC3</strain>
    </source>
</reference>
<proteinExistence type="inferred from homology"/>
<feature type="transmembrane region" description="Helical" evidence="6">
    <location>
        <begin position="251"/>
        <end position="273"/>
    </location>
</feature>
<gene>
    <name evidence="7" type="ORF">E4O92_07340</name>
</gene>
<evidence type="ECO:0000313" key="7">
    <source>
        <dbReference type="EMBL" id="TFW33262.1"/>
    </source>
</evidence>
<feature type="transmembrane region" description="Helical" evidence="6">
    <location>
        <begin position="161"/>
        <end position="180"/>
    </location>
</feature>
<keyword evidence="3 6" id="KW-0812">Transmembrane</keyword>
<dbReference type="OrthoDB" id="5792512at2"/>
<evidence type="ECO:0000256" key="1">
    <source>
        <dbReference type="ARBA" id="ARBA00004141"/>
    </source>
</evidence>
<dbReference type="EMBL" id="SPUM01000043">
    <property type="protein sequence ID" value="TFW33262.1"/>
    <property type="molecule type" value="Genomic_DNA"/>
</dbReference>
<name>A0A4Y9T5V0_9BURK</name>